<dbReference type="STRING" id="1163408.UU9_09907"/>
<feature type="domain" description="Zorya protein ZorC EH" evidence="2">
    <location>
        <begin position="9"/>
        <end position="450"/>
    </location>
</feature>
<dbReference type="RefSeq" id="WP_007081618.1">
    <property type="nucleotide sequence ID" value="NZ_AJXU01000037.1"/>
</dbReference>
<name>I4VQ51_9GAMM</name>
<protein>
    <recommendedName>
        <fullName evidence="2">Zorya protein ZorC EH domain-containing protein</fullName>
    </recommendedName>
</protein>
<feature type="region of interest" description="Disordered" evidence="1">
    <location>
        <begin position="456"/>
        <end position="500"/>
    </location>
</feature>
<evidence type="ECO:0000313" key="3">
    <source>
        <dbReference type="EMBL" id="EIL89342.1"/>
    </source>
</evidence>
<dbReference type="PATRIC" id="fig|1163408.3.peg.2037"/>
<accession>I4VQ51</accession>
<dbReference type="EMBL" id="AJXU01000037">
    <property type="protein sequence ID" value="EIL89342.1"/>
    <property type="molecule type" value="Genomic_DNA"/>
</dbReference>
<keyword evidence="4" id="KW-1185">Reference proteome</keyword>
<reference evidence="3 4" key="1">
    <citation type="journal article" date="2012" name="J. Bacteriol.">
        <title>Genome sequences for six rhodanobacter strains, isolated from soils and the terrestrial subsurface, with variable denitrification capabilities.</title>
        <authorList>
            <person name="Kostka J.E."/>
            <person name="Green S.J."/>
            <person name="Rishishwar L."/>
            <person name="Prakash O."/>
            <person name="Katz L.S."/>
            <person name="Marino-Ramirez L."/>
            <person name="Jordan I.K."/>
            <person name="Munk C."/>
            <person name="Ivanova N."/>
            <person name="Mikhailova N."/>
            <person name="Watson D.B."/>
            <person name="Brown S.D."/>
            <person name="Palumbo A.V."/>
            <person name="Brooks S.C."/>
        </authorList>
    </citation>
    <scope>NUCLEOTIDE SEQUENCE [LARGE SCALE GENOMIC DNA]</scope>
    <source>
        <strain evidence="4">Jip2T</strain>
    </source>
</reference>
<comment type="caution">
    <text evidence="3">The sequence shown here is derived from an EMBL/GenBank/DDBJ whole genome shotgun (WGS) entry which is preliminary data.</text>
</comment>
<organism evidence="3 4">
    <name type="scientific">Rhodanobacter fulvus Jip2</name>
    <dbReference type="NCBI Taxonomy" id="1163408"/>
    <lineage>
        <taxon>Bacteria</taxon>
        <taxon>Pseudomonadati</taxon>
        <taxon>Pseudomonadota</taxon>
        <taxon>Gammaproteobacteria</taxon>
        <taxon>Lysobacterales</taxon>
        <taxon>Rhodanobacteraceae</taxon>
        <taxon>Rhodanobacter</taxon>
    </lineage>
</organism>
<proteinExistence type="predicted"/>
<sequence length="559" mass="63244">MTTLAMRLQQSLDRSLQQLQRRSQSWSPRVLEQARKEICGASDQLIFDPHATNRLDAAMDRLLAGGAERIGQRDHVVLAYNLAEVHANLEGNSLLNTLSELTPLLEYWRKQLAARGSARQIWRGALLSLFRGAPADMGFESTRRFLADTLGILRAAKFRPSWLVALERHPRLLAECPVDPYALAWVEGHREGIDELRELVDLPPRSWFWSSLIEAILEACCSMTKDSLFDERWPIALKLIDDHPHCRDLVLSRILARYAQKQVVIRQDDLLQVSLEAWGSPQLGADAVGRWSDTSDEARNMVCGWLAEEDLEDFAAFCKGDDSVDARRLAYWLRFKKQISFSRIVLGSAIHKAQDKESREFIARKKGRLAYLNGPPNNNAIMLRIADWWFVEFSEKGNACYPYGKDHLPFNPGAMHLRLWIDLKMKAAVISSQAETLTHQPPASWEEKFDRFLSERGIWPDGTGRGAARKAAGSSATNEDPFPPKAPEKPAPRESGLPALGLGQPLLDELKSFSPLLVDNRSKGGALWIEITRTPDSALLRAMERRGFRYARPRGFYKK</sequence>
<dbReference type="Proteomes" id="UP000004210">
    <property type="component" value="Unassembled WGS sequence"/>
</dbReference>
<dbReference type="InterPro" id="IPR028943">
    <property type="entry name" value="ZorC_EH_Signature_dom"/>
</dbReference>
<dbReference type="AlphaFoldDB" id="I4VQ51"/>
<dbReference type="Pfam" id="PF15611">
    <property type="entry name" value="EH_Signature"/>
    <property type="match status" value="1"/>
</dbReference>
<evidence type="ECO:0000313" key="4">
    <source>
        <dbReference type="Proteomes" id="UP000004210"/>
    </source>
</evidence>
<evidence type="ECO:0000256" key="1">
    <source>
        <dbReference type="SAM" id="MobiDB-lite"/>
    </source>
</evidence>
<gene>
    <name evidence="3" type="ORF">UU9_09907</name>
</gene>
<dbReference type="OrthoDB" id="7529224at2"/>
<evidence type="ECO:0000259" key="2">
    <source>
        <dbReference type="Pfam" id="PF15611"/>
    </source>
</evidence>
<dbReference type="eggNOG" id="ENOG5030KNW">
    <property type="taxonomic scope" value="Bacteria"/>
</dbReference>